<keyword evidence="2" id="KW-1185">Reference proteome</keyword>
<dbReference type="GeneID" id="117642373"/>
<feature type="region of interest" description="Disordered" evidence="1">
    <location>
        <begin position="113"/>
        <end position="175"/>
    </location>
</feature>
<dbReference type="InParanoid" id="A0A6P8YHC2"/>
<sequence length="338" mass="37618">MSKTKALLHWTETEQASVVDLSLIREEDRVVGAPTVVKHGQKYHKAIVRLISSDSLKLEEAEENLCLEIEEALQKKKTAELESKRRALRHRKPAAQPGAASLNLVASALGERFKPTSQQAPKVKELTSAKRAATRAQNNAQDDVDREALSESTPRKRLFSDNVNPHDDYLEDNDCQASDDGIDFLEEMDIDETERSVANERSVTKPDSNCCSHCKDLKKALNRPGSMFVKALAIFGNIATSPNVKYAELLPIPDDIPKCELTKDMQPKVYIRISDKSSIKVSAKGDPAKLVRLTLVCLFGRETLLNNYVTALGLRPGTLGVRENVRNAMRYTHSGRLQ</sequence>
<dbReference type="KEGG" id="tpal:117642373"/>
<protein>
    <submittedName>
        <fullName evidence="3">Uncharacterized protein LOC117642373</fullName>
    </submittedName>
</protein>
<evidence type="ECO:0000313" key="3">
    <source>
        <dbReference type="RefSeq" id="XP_034236355.1"/>
    </source>
</evidence>
<name>A0A6P8YHC2_THRPL</name>
<dbReference type="RefSeq" id="XP_034236355.1">
    <property type="nucleotide sequence ID" value="XM_034380464.1"/>
</dbReference>
<gene>
    <name evidence="3" type="primary">LOC117642373</name>
</gene>
<reference evidence="3" key="1">
    <citation type="submission" date="2025-08" db="UniProtKB">
        <authorList>
            <consortium name="RefSeq"/>
        </authorList>
    </citation>
    <scope>IDENTIFICATION</scope>
    <source>
        <tissue evidence="3">Total insect</tissue>
    </source>
</reference>
<evidence type="ECO:0000313" key="2">
    <source>
        <dbReference type="Proteomes" id="UP000515158"/>
    </source>
</evidence>
<proteinExistence type="predicted"/>
<accession>A0A6P8YHC2</accession>
<dbReference type="Proteomes" id="UP000515158">
    <property type="component" value="Unplaced"/>
</dbReference>
<dbReference type="OrthoDB" id="8196823at2759"/>
<evidence type="ECO:0000256" key="1">
    <source>
        <dbReference type="SAM" id="MobiDB-lite"/>
    </source>
</evidence>
<dbReference type="AlphaFoldDB" id="A0A6P8YHC2"/>
<organism evidence="3">
    <name type="scientific">Thrips palmi</name>
    <name type="common">Melon thrips</name>
    <dbReference type="NCBI Taxonomy" id="161013"/>
    <lineage>
        <taxon>Eukaryota</taxon>
        <taxon>Metazoa</taxon>
        <taxon>Ecdysozoa</taxon>
        <taxon>Arthropoda</taxon>
        <taxon>Hexapoda</taxon>
        <taxon>Insecta</taxon>
        <taxon>Pterygota</taxon>
        <taxon>Neoptera</taxon>
        <taxon>Paraneoptera</taxon>
        <taxon>Thysanoptera</taxon>
        <taxon>Terebrantia</taxon>
        <taxon>Thripoidea</taxon>
        <taxon>Thripidae</taxon>
        <taxon>Thrips</taxon>
    </lineage>
</organism>